<accession>A0A0M4JSD6</accession>
<organism evidence="1 2">
    <name type="scientific">Spiroplasma cantharicola</name>
    <dbReference type="NCBI Taxonomy" id="362837"/>
    <lineage>
        <taxon>Bacteria</taxon>
        <taxon>Bacillati</taxon>
        <taxon>Mycoplasmatota</taxon>
        <taxon>Mollicutes</taxon>
        <taxon>Entomoplasmatales</taxon>
        <taxon>Spiroplasmataceae</taxon>
        <taxon>Spiroplasma</taxon>
    </lineage>
</organism>
<gene>
    <name evidence="1" type="ORF">SCANT_v1c03610</name>
</gene>
<protein>
    <submittedName>
        <fullName evidence="1">Transcriptional regulator</fullName>
    </submittedName>
</protein>
<dbReference type="RefSeq" id="WP_053946033.1">
    <property type="nucleotide sequence ID" value="NZ_CP012622.1"/>
</dbReference>
<sequence length="250" mass="28828">MLSVYERVENLIKDNKNTTFKLIGKQILADWSVGVFKSQSEISKMCFVSLATATQFAKACYCEGYKELSIRLKVEYENVMQNKIRADQPNQADMTGMRAVINNWVSENDGFLYDLASKINERRKVWICPSYQSMYSAKFLEDVLTNVGIQTKIIDISINLEVGKHLEFNNELVIILLTGRDTDTTVLALEYLIKAKNDIFIITTPSNIAELPDIKEQKHMLINFQDNNFFYKYRCYALISLFFSLSEKIS</sequence>
<proteinExistence type="predicted"/>
<dbReference type="OrthoDB" id="388934at2"/>
<evidence type="ECO:0000313" key="1">
    <source>
        <dbReference type="EMBL" id="ALD66271.1"/>
    </source>
</evidence>
<dbReference type="STRING" id="362837.SCANT_v1c03610"/>
<dbReference type="AlphaFoldDB" id="A0A0M4JSD6"/>
<dbReference type="InterPro" id="IPR009057">
    <property type="entry name" value="Homeodomain-like_sf"/>
</dbReference>
<dbReference type="EMBL" id="CP012622">
    <property type="protein sequence ID" value="ALD66271.1"/>
    <property type="molecule type" value="Genomic_DNA"/>
</dbReference>
<dbReference type="Gene3D" id="1.10.10.10">
    <property type="entry name" value="Winged helix-like DNA-binding domain superfamily/Winged helix DNA-binding domain"/>
    <property type="match status" value="1"/>
</dbReference>
<name>A0A0M4JSD6_9MOLU</name>
<dbReference type="InterPro" id="IPR036388">
    <property type="entry name" value="WH-like_DNA-bd_sf"/>
</dbReference>
<reference evidence="1 2" key="1">
    <citation type="journal article" date="2015" name="Genome Announc.">
        <title>Complete Genome Sequence of Spiroplasma cantharicola CC-1T (DSM 21588), a Bacterium Isolated from Soldier Beetle (Cantharis carolinus).</title>
        <authorList>
            <person name="Lo W.S."/>
            <person name="Liu P.Y."/>
            <person name="Kuo C.H."/>
        </authorList>
    </citation>
    <scope>NUCLEOTIDE SEQUENCE [LARGE SCALE GENOMIC DNA]</scope>
    <source>
        <strain evidence="1 2">CC-1</strain>
    </source>
</reference>
<dbReference type="Proteomes" id="UP000063919">
    <property type="component" value="Chromosome"/>
</dbReference>
<dbReference type="KEGG" id="scj:SCANT_v1c03610"/>
<keyword evidence="2" id="KW-1185">Reference proteome</keyword>
<dbReference type="PATRIC" id="fig|362837.3.peg.363"/>
<dbReference type="SUPFAM" id="SSF46689">
    <property type="entry name" value="Homeodomain-like"/>
    <property type="match status" value="1"/>
</dbReference>
<evidence type="ECO:0000313" key="2">
    <source>
        <dbReference type="Proteomes" id="UP000063919"/>
    </source>
</evidence>